<dbReference type="OrthoDB" id="9775513at2"/>
<sequence>MSLFRPEALRHRQGEWLGTLQLSQPLPLAWITAGVVASVLALGLFLAWGQGSRRVQVSGVLIPAGGLVRIVPPQVARVQRLAVQEGQPVRAGQLLMTLAVGDPRLAGAPQGQLQQTFDARLQSLADTEQQTRRVAEAQQQSLAQRIEALQRELQQLAQQVQFHQQRLTLAEQAQARLESLAGQQFVSTAQVQAKQEEVMGLRADGAALLRQRASLARDLADLQAQARELPAQTAQQLQALARQRDEIRETATRADPAAADRVLPVTAPMAGTVTAIYAGAGQAVSDEFAMASLWPAGAPLQAHLYAPSSALGFVRPGQPVRLRLQAFPYQKYGWLDGTVRQVAQAPAQATELARLPLASQTGAPQPLYRIVVTLSAQAMRAGGLAQPLQPGMQLDADIQLERRRLIEWVLEPLLGWRQRW</sequence>
<dbReference type="Proteomes" id="UP000430120">
    <property type="component" value="Unassembled WGS sequence"/>
</dbReference>
<dbReference type="EMBL" id="VZPB01000005">
    <property type="protein sequence ID" value="KAB0584541.1"/>
    <property type="molecule type" value="Genomic_DNA"/>
</dbReference>
<keyword evidence="6 8" id="KW-0472">Membrane</keyword>
<evidence type="ECO:0000256" key="2">
    <source>
        <dbReference type="ARBA" id="ARBA00009477"/>
    </source>
</evidence>
<dbReference type="Gene3D" id="2.40.30.170">
    <property type="match status" value="1"/>
</dbReference>
<comment type="caution">
    <text evidence="10">The sequence shown here is derived from an EMBL/GenBank/DDBJ whole genome shotgun (WGS) entry which is preliminary data.</text>
</comment>
<dbReference type="InterPro" id="IPR006144">
    <property type="entry name" value="Secretion_HlyD_CS"/>
</dbReference>
<proteinExistence type="inferred from homology"/>
<name>A0A643FGH9_IDEDE</name>
<dbReference type="GO" id="GO:0009306">
    <property type="term" value="P:protein secretion"/>
    <property type="evidence" value="ECO:0007669"/>
    <property type="project" value="InterPro"/>
</dbReference>
<dbReference type="PRINTS" id="PR01490">
    <property type="entry name" value="RTXTOXIND"/>
</dbReference>
<keyword evidence="7" id="KW-0175">Coiled coil</keyword>
<dbReference type="PROSITE" id="PS00543">
    <property type="entry name" value="HLYD_FAMILY"/>
    <property type="match status" value="1"/>
</dbReference>
<keyword evidence="5 8" id="KW-1133">Transmembrane helix</keyword>
<dbReference type="AlphaFoldDB" id="A0A643FGH9"/>
<dbReference type="PANTHER" id="PTHR30386">
    <property type="entry name" value="MEMBRANE FUSION SUBUNIT OF EMRAB-TOLC MULTIDRUG EFFLUX PUMP"/>
    <property type="match status" value="1"/>
</dbReference>
<dbReference type="InterPro" id="IPR058982">
    <property type="entry name" value="Beta-barrel_AprE"/>
</dbReference>
<keyword evidence="3" id="KW-0813">Transport</keyword>
<dbReference type="Gene3D" id="2.40.50.100">
    <property type="match status" value="1"/>
</dbReference>
<evidence type="ECO:0000256" key="8">
    <source>
        <dbReference type="SAM" id="Phobius"/>
    </source>
</evidence>
<keyword evidence="11" id="KW-1185">Reference proteome</keyword>
<reference evidence="10 11" key="1">
    <citation type="submission" date="2019-09" db="EMBL/GenBank/DDBJ databases">
        <title>Draft genome sequences of 48 bacterial type strains from the CCUG.</title>
        <authorList>
            <person name="Tunovic T."/>
            <person name="Pineiro-Iglesias B."/>
            <person name="Unosson C."/>
            <person name="Inganas E."/>
            <person name="Ohlen M."/>
            <person name="Cardew S."/>
            <person name="Jensie-Markopoulos S."/>
            <person name="Salva-Serra F."/>
            <person name="Jaen-Luchoro D."/>
            <person name="Karlsson R."/>
            <person name="Svensson-Stadler L."/>
            <person name="Chun J."/>
            <person name="Moore E."/>
        </authorList>
    </citation>
    <scope>NUCLEOTIDE SEQUENCE [LARGE SCALE GENOMIC DNA]</scope>
    <source>
        <strain evidence="10 11">CCUG 30977</strain>
    </source>
</reference>
<evidence type="ECO:0000313" key="11">
    <source>
        <dbReference type="Proteomes" id="UP000430120"/>
    </source>
</evidence>
<dbReference type="Pfam" id="PF26002">
    <property type="entry name" value="Beta-barrel_AprE"/>
    <property type="match status" value="1"/>
</dbReference>
<gene>
    <name evidence="10" type="ORF">F7Q92_03245</name>
</gene>
<evidence type="ECO:0000256" key="3">
    <source>
        <dbReference type="ARBA" id="ARBA00022448"/>
    </source>
</evidence>
<evidence type="ECO:0000256" key="7">
    <source>
        <dbReference type="SAM" id="Coils"/>
    </source>
</evidence>
<evidence type="ECO:0000256" key="1">
    <source>
        <dbReference type="ARBA" id="ARBA00004167"/>
    </source>
</evidence>
<accession>A0A643FGH9</accession>
<dbReference type="GO" id="GO:0016020">
    <property type="term" value="C:membrane"/>
    <property type="evidence" value="ECO:0007669"/>
    <property type="project" value="UniProtKB-SubCell"/>
</dbReference>
<evidence type="ECO:0000256" key="5">
    <source>
        <dbReference type="ARBA" id="ARBA00022989"/>
    </source>
</evidence>
<feature type="coiled-coil region" evidence="7">
    <location>
        <begin position="132"/>
        <end position="173"/>
    </location>
</feature>
<protein>
    <submittedName>
        <fullName evidence="10">HlyD family efflux transporter periplasmic adaptor subunit</fullName>
    </submittedName>
</protein>
<evidence type="ECO:0000256" key="4">
    <source>
        <dbReference type="ARBA" id="ARBA00022692"/>
    </source>
</evidence>
<dbReference type="PANTHER" id="PTHR30386:SF28">
    <property type="entry name" value="EXPORTED PROTEIN"/>
    <property type="match status" value="1"/>
</dbReference>
<evidence type="ECO:0000256" key="6">
    <source>
        <dbReference type="ARBA" id="ARBA00023136"/>
    </source>
</evidence>
<evidence type="ECO:0000313" key="10">
    <source>
        <dbReference type="EMBL" id="KAB0584541.1"/>
    </source>
</evidence>
<dbReference type="RefSeq" id="WP_151122481.1">
    <property type="nucleotide sequence ID" value="NZ_CP088081.1"/>
</dbReference>
<feature type="transmembrane region" description="Helical" evidence="8">
    <location>
        <begin position="28"/>
        <end position="48"/>
    </location>
</feature>
<evidence type="ECO:0000259" key="9">
    <source>
        <dbReference type="Pfam" id="PF26002"/>
    </source>
</evidence>
<comment type="subcellular location">
    <subcellularLocation>
        <location evidence="1">Membrane</location>
        <topology evidence="1">Single-pass membrane protein</topology>
    </subcellularLocation>
</comment>
<keyword evidence="4 8" id="KW-0812">Transmembrane</keyword>
<comment type="similarity">
    <text evidence="2">Belongs to the membrane fusion protein (MFP) (TC 8.A.1) family.</text>
</comment>
<organism evidence="10 11">
    <name type="scientific">Ideonella dechloratans</name>
    <dbReference type="NCBI Taxonomy" id="36863"/>
    <lineage>
        <taxon>Bacteria</taxon>
        <taxon>Pseudomonadati</taxon>
        <taxon>Pseudomonadota</taxon>
        <taxon>Betaproteobacteria</taxon>
        <taxon>Burkholderiales</taxon>
        <taxon>Sphaerotilaceae</taxon>
        <taxon>Ideonella</taxon>
    </lineage>
</organism>
<dbReference type="InterPro" id="IPR050739">
    <property type="entry name" value="MFP"/>
</dbReference>
<feature type="domain" description="AprE-like beta-barrel" evidence="9">
    <location>
        <begin position="309"/>
        <end position="400"/>
    </location>
</feature>